<evidence type="ECO:0000313" key="1">
    <source>
        <dbReference type="EMBL" id="KAE9356315.1"/>
    </source>
</evidence>
<accession>A0A6G0SDJ7</accession>
<dbReference type="AlphaFoldDB" id="A0A6G0SDJ7"/>
<evidence type="ECO:0000313" key="2">
    <source>
        <dbReference type="Proteomes" id="UP000486351"/>
    </source>
</evidence>
<name>A0A6G0SDJ7_9STRA</name>
<organism evidence="1 2">
    <name type="scientific">Phytophthora fragariae</name>
    <dbReference type="NCBI Taxonomy" id="53985"/>
    <lineage>
        <taxon>Eukaryota</taxon>
        <taxon>Sar</taxon>
        <taxon>Stramenopiles</taxon>
        <taxon>Oomycota</taxon>
        <taxon>Peronosporomycetes</taxon>
        <taxon>Peronosporales</taxon>
        <taxon>Peronosporaceae</taxon>
        <taxon>Phytophthora</taxon>
    </lineage>
</organism>
<proteinExistence type="predicted"/>
<reference evidence="1 2" key="1">
    <citation type="submission" date="2018-09" db="EMBL/GenBank/DDBJ databases">
        <title>Genomic investigation of the strawberry pathogen Phytophthora fragariae indicates pathogenicity is determined by transcriptional variation in three key races.</title>
        <authorList>
            <person name="Adams T.M."/>
            <person name="Armitage A.D."/>
            <person name="Sobczyk M.K."/>
            <person name="Bates H.J."/>
            <person name="Dunwell J.M."/>
            <person name="Nellist C.F."/>
            <person name="Harrison R.J."/>
        </authorList>
    </citation>
    <scope>NUCLEOTIDE SEQUENCE [LARGE SCALE GENOMIC DNA]</scope>
    <source>
        <strain evidence="1 2">NOV-77</strain>
    </source>
</reference>
<dbReference type="EMBL" id="QXFY01000115">
    <property type="protein sequence ID" value="KAE9356315.1"/>
    <property type="molecule type" value="Genomic_DNA"/>
</dbReference>
<gene>
    <name evidence="1" type="ORF">PF008_g3673</name>
</gene>
<comment type="caution">
    <text evidence="1">The sequence shown here is derived from an EMBL/GenBank/DDBJ whole genome shotgun (WGS) entry which is preliminary data.</text>
</comment>
<dbReference type="Proteomes" id="UP000486351">
    <property type="component" value="Unassembled WGS sequence"/>
</dbReference>
<protein>
    <submittedName>
        <fullName evidence="1">Uncharacterized protein</fullName>
    </submittedName>
</protein>
<sequence>MSVPSVDSYSDSDLVVHVSVVGSDLVVYVAVPSLDSDSDLVVPLPSVDSYSDSDLVGHVSAIACEFLVSCGWRRGQRELTTVYGAKVSVASRCSGR</sequence>